<feature type="compositionally biased region" description="Polar residues" evidence="2">
    <location>
        <begin position="34"/>
        <end position="44"/>
    </location>
</feature>
<dbReference type="GO" id="GO:0008146">
    <property type="term" value="F:sulfotransferase activity"/>
    <property type="evidence" value="ECO:0007669"/>
    <property type="project" value="InterPro"/>
</dbReference>
<dbReference type="SUPFAM" id="SSF52540">
    <property type="entry name" value="P-loop containing nucleoside triphosphate hydrolases"/>
    <property type="match status" value="1"/>
</dbReference>
<name>A0AA36EHT0_LACSI</name>
<evidence type="ECO:0000256" key="2">
    <source>
        <dbReference type="SAM" id="MobiDB-lite"/>
    </source>
</evidence>
<dbReference type="Gene3D" id="3.40.50.300">
    <property type="entry name" value="P-loop containing nucleotide triphosphate hydrolases"/>
    <property type="match status" value="1"/>
</dbReference>
<evidence type="ECO:0000313" key="4">
    <source>
        <dbReference type="EMBL" id="CAI9296788.1"/>
    </source>
</evidence>
<sequence>MSTCTCSKINHHPTIVNCSGHCPDRSSASTSSSRPTTVDSSPTHQFHLPQHSANNLVSRLLQHRCREMKNTSLPKLRVLFLTNEKLETETSFNVRRLAQFLGRPFSLDEEMRGVVRKISMKKTKEIQRNKDVEDQMDYLSQEMKDHIDQITKNRFKGSGLIIG</sequence>
<accession>A0AA36EHT0</accession>
<dbReference type="InterPro" id="IPR027417">
    <property type="entry name" value="P-loop_NTPase"/>
</dbReference>
<dbReference type="AlphaFoldDB" id="A0AA36EHT0"/>
<keyword evidence="1" id="KW-0808">Transferase</keyword>
<feature type="region of interest" description="Disordered" evidence="2">
    <location>
        <begin position="22"/>
        <end position="48"/>
    </location>
</feature>
<keyword evidence="5" id="KW-1185">Reference proteome</keyword>
<comment type="similarity">
    <text evidence="1">Belongs to the sulfotransferase 1 family.</text>
</comment>
<evidence type="ECO:0000313" key="5">
    <source>
        <dbReference type="Proteomes" id="UP001177003"/>
    </source>
</evidence>
<protein>
    <recommendedName>
        <fullName evidence="1">Sulfotransferase</fullName>
        <ecNumber evidence="1">2.8.2.-</ecNumber>
    </recommendedName>
</protein>
<evidence type="ECO:0000256" key="1">
    <source>
        <dbReference type="RuleBase" id="RU361155"/>
    </source>
</evidence>
<dbReference type="EC" id="2.8.2.-" evidence="1"/>
<dbReference type="Pfam" id="PF00685">
    <property type="entry name" value="Sulfotransfer_1"/>
    <property type="match status" value="1"/>
</dbReference>
<gene>
    <name evidence="4" type="ORF">LSALG_LOCUS35638</name>
</gene>
<dbReference type="InterPro" id="IPR000863">
    <property type="entry name" value="Sulfotransferase_dom"/>
</dbReference>
<feature type="domain" description="Sulfotransferase" evidence="3">
    <location>
        <begin position="74"/>
        <end position="144"/>
    </location>
</feature>
<dbReference type="EMBL" id="OX465084">
    <property type="protein sequence ID" value="CAI9296788.1"/>
    <property type="molecule type" value="Genomic_DNA"/>
</dbReference>
<dbReference type="Proteomes" id="UP001177003">
    <property type="component" value="Chromosome 8"/>
</dbReference>
<organism evidence="4 5">
    <name type="scientific">Lactuca saligna</name>
    <name type="common">Willowleaf lettuce</name>
    <dbReference type="NCBI Taxonomy" id="75948"/>
    <lineage>
        <taxon>Eukaryota</taxon>
        <taxon>Viridiplantae</taxon>
        <taxon>Streptophyta</taxon>
        <taxon>Embryophyta</taxon>
        <taxon>Tracheophyta</taxon>
        <taxon>Spermatophyta</taxon>
        <taxon>Magnoliopsida</taxon>
        <taxon>eudicotyledons</taxon>
        <taxon>Gunneridae</taxon>
        <taxon>Pentapetalae</taxon>
        <taxon>asterids</taxon>
        <taxon>campanulids</taxon>
        <taxon>Asterales</taxon>
        <taxon>Asteraceae</taxon>
        <taxon>Cichorioideae</taxon>
        <taxon>Cichorieae</taxon>
        <taxon>Lactucinae</taxon>
        <taxon>Lactuca</taxon>
    </lineage>
</organism>
<proteinExistence type="inferred from homology"/>
<reference evidence="4" key="1">
    <citation type="submission" date="2023-04" db="EMBL/GenBank/DDBJ databases">
        <authorList>
            <person name="Vijverberg K."/>
            <person name="Xiong W."/>
            <person name="Schranz E."/>
        </authorList>
    </citation>
    <scope>NUCLEOTIDE SEQUENCE</scope>
</reference>
<evidence type="ECO:0000259" key="3">
    <source>
        <dbReference type="Pfam" id="PF00685"/>
    </source>
</evidence>